<comment type="caution">
    <text evidence="2">The sequence shown here is derived from an EMBL/GenBank/DDBJ whole genome shotgun (WGS) entry which is preliminary data.</text>
</comment>
<feature type="region of interest" description="Disordered" evidence="1">
    <location>
        <begin position="1"/>
        <end position="27"/>
    </location>
</feature>
<dbReference type="EMBL" id="CAXLJM020000081">
    <property type="protein sequence ID" value="CAL8130244.1"/>
    <property type="molecule type" value="Genomic_DNA"/>
</dbReference>
<proteinExistence type="predicted"/>
<reference evidence="2 3" key="1">
    <citation type="submission" date="2024-08" db="EMBL/GenBank/DDBJ databases">
        <authorList>
            <person name="Cucini C."/>
            <person name="Frati F."/>
        </authorList>
    </citation>
    <scope>NUCLEOTIDE SEQUENCE [LARGE SCALE GENOMIC DNA]</scope>
</reference>
<feature type="compositionally biased region" description="Polar residues" evidence="1">
    <location>
        <begin position="258"/>
        <end position="275"/>
    </location>
</feature>
<dbReference type="Proteomes" id="UP001642540">
    <property type="component" value="Unassembled WGS sequence"/>
</dbReference>
<feature type="compositionally biased region" description="Low complexity" evidence="1">
    <location>
        <begin position="168"/>
        <end position="186"/>
    </location>
</feature>
<feature type="region of interest" description="Disordered" evidence="1">
    <location>
        <begin position="152"/>
        <end position="202"/>
    </location>
</feature>
<accession>A0ABP1RLQ2</accession>
<evidence type="ECO:0000313" key="3">
    <source>
        <dbReference type="Proteomes" id="UP001642540"/>
    </source>
</evidence>
<feature type="region of interest" description="Disordered" evidence="1">
    <location>
        <begin position="218"/>
        <end position="282"/>
    </location>
</feature>
<keyword evidence="3" id="KW-1185">Reference proteome</keyword>
<name>A0ABP1RLQ2_9HEXA</name>
<evidence type="ECO:0000256" key="1">
    <source>
        <dbReference type="SAM" id="MobiDB-lite"/>
    </source>
</evidence>
<gene>
    <name evidence="2" type="ORF">ODALV1_LOCUS23636</name>
</gene>
<organism evidence="2 3">
    <name type="scientific">Orchesella dallaii</name>
    <dbReference type="NCBI Taxonomy" id="48710"/>
    <lineage>
        <taxon>Eukaryota</taxon>
        <taxon>Metazoa</taxon>
        <taxon>Ecdysozoa</taxon>
        <taxon>Arthropoda</taxon>
        <taxon>Hexapoda</taxon>
        <taxon>Collembola</taxon>
        <taxon>Entomobryomorpha</taxon>
        <taxon>Entomobryoidea</taxon>
        <taxon>Orchesellidae</taxon>
        <taxon>Orchesellinae</taxon>
        <taxon>Orchesella</taxon>
    </lineage>
</organism>
<feature type="compositionally biased region" description="Polar residues" evidence="1">
    <location>
        <begin position="152"/>
        <end position="164"/>
    </location>
</feature>
<protein>
    <submittedName>
        <fullName evidence="2">Uncharacterized protein</fullName>
    </submittedName>
</protein>
<evidence type="ECO:0000313" key="2">
    <source>
        <dbReference type="EMBL" id="CAL8130244.1"/>
    </source>
</evidence>
<feature type="compositionally biased region" description="Basic and acidic residues" evidence="1">
    <location>
        <begin position="1"/>
        <end position="12"/>
    </location>
</feature>
<feature type="compositionally biased region" description="Polar residues" evidence="1">
    <location>
        <begin position="15"/>
        <end position="27"/>
    </location>
</feature>
<sequence>MGVPARRLEQEANIRASSQVPASAPTNGNTALFTMVFQTLTANRALMAELKANASTDFPNPTPQIDLEDDAYFQPPPRPHTPSCYYCDTSKKLICGRTFNRPARRHHPYILAPDRRYATYRHKTPNFQNSRPYPRHRPYEIPPRFLRLQSDLPVTNPAQPSNAHNPIHQQPQQSPPQFQHEPSSSFTCAPVPNYQPPSSRPKTTLMMNTVFLMQNPAPKIANTIRKPPRSSRRLTQIPKPHPYTPTADTHTKKCAQLSKHSSSVDVQQSYQPTAKQTHKTPDPPNSFNIHNADATGLQFLIRCLTTRHAPWTRQHITETAV</sequence>